<gene>
    <name evidence="1" type="ORF">BLNAU_4922</name>
</gene>
<accession>A0ABQ9Y8L0</accession>
<dbReference type="EMBL" id="JARBJD010000025">
    <property type="protein sequence ID" value="KAK2960039.1"/>
    <property type="molecule type" value="Genomic_DNA"/>
</dbReference>
<reference evidence="1 2" key="1">
    <citation type="journal article" date="2022" name="bioRxiv">
        <title>Genomics of Preaxostyla Flagellates Illuminates Evolutionary Transitions and the Path Towards Mitochondrial Loss.</title>
        <authorList>
            <person name="Novak L.V.F."/>
            <person name="Treitli S.C."/>
            <person name="Pyrih J."/>
            <person name="Halakuc P."/>
            <person name="Pipaliya S.V."/>
            <person name="Vacek V."/>
            <person name="Brzon O."/>
            <person name="Soukal P."/>
            <person name="Eme L."/>
            <person name="Dacks J.B."/>
            <person name="Karnkowska A."/>
            <person name="Elias M."/>
            <person name="Hampl V."/>
        </authorList>
    </citation>
    <scope>NUCLEOTIDE SEQUENCE [LARGE SCALE GENOMIC DNA]</scope>
    <source>
        <strain evidence="1">NAU3</strain>
        <tissue evidence="1">Gut</tissue>
    </source>
</reference>
<evidence type="ECO:0000313" key="2">
    <source>
        <dbReference type="Proteomes" id="UP001281761"/>
    </source>
</evidence>
<sequence length="126" mass="14190">MACSFGFVVLNAAVFDCHIVNRPLSTQFIASLNDALRPDYLFHSRLLDISETHLDYLVEMRCATLSLYEKATHDVFEVCSAILSFCKAWDVCLGDTNSLILDEESSFIAIPRDRQFFIPTQSFVGA</sequence>
<protein>
    <submittedName>
        <fullName evidence="1">Uncharacterized protein</fullName>
    </submittedName>
</protein>
<evidence type="ECO:0000313" key="1">
    <source>
        <dbReference type="EMBL" id="KAK2960039.1"/>
    </source>
</evidence>
<comment type="caution">
    <text evidence="1">The sequence shown here is derived from an EMBL/GenBank/DDBJ whole genome shotgun (WGS) entry which is preliminary data.</text>
</comment>
<proteinExistence type="predicted"/>
<name>A0ABQ9Y8L0_9EUKA</name>
<organism evidence="1 2">
    <name type="scientific">Blattamonas nauphoetae</name>
    <dbReference type="NCBI Taxonomy" id="2049346"/>
    <lineage>
        <taxon>Eukaryota</taxon>
        <taxon>Metamonada</taxon>
        <taxon>Preaxostyla</taxon>
        <taxon>Oxymonadida</taxon>
        <taxon>Blattamonas</taxon>
    </lineage>
</organism>
<dbReference type="Proteomes" id="UP001281761">
    <property type="component" value="Unassembled WGS sequence"/>
</dbReference>
<keyword evidence="2" id="KW-1185">Reference proteome</keyword>